<evidence type="ECO:0000256" key="1">
    <source>
        <dbReference type="SAM" id="MobiDB-lite"/>
    </source>
</evidence>
<feature type="compositionally biased region" description="Basic and acidic residues" evidence="1">
    <location>
        <begin position="43"/>
        <end position="59"/>
    </location>
</feature>
<feature type="compositionally biased region" description="Polar residues" evidence="1">
    <location>
        <begin position="141"/>
        <end position="192"/>
    </location>
</feature>
<dbReference type="Proteomes" id="UP000250266">
    <property type="component" value="Unassembled WGS sequence"/>
</dbReference>
<dbReference type="OrthoDB" id="5407781at2759"/>
<dbReference type="AlphaFoldDB" id="A0A8E2EHM2"/>
<protein>
    <submittedName>
        <fullName evidence="2">Uncharacterized protein</fullName>
    </submittedName>
</protein>
<sequence>MAQPTSTSTTEAFRNHSPSPPVSHSPPHSLAAAAALNAGIQNEESRRPSIGSMRRDVEHARRRSSIRMNLNFNDPTLPAPGELQMSPSVRTHTPTLSGSPHHERTQSLGELHQELESEQEAQVNRLLSMIRQQQAQITTLQTNNTPPSHIPSSSAVIDDGTPTSERSLSLPQAAYTPQQNMAQLPPLSTNNVAMPRSRSPLPNYGNLSRHSSTRDRSRGSSRAGSPAMRPVSGVLGSSYSESNEWLLGAPAGTTRDESAFYQAETQMLTRENQMLKLRIRELERQLSDLNPTSPITHTPVFASNLASSPPVSRQDTLTPDAHDTNMDG</sequence>
<dbReference type="PANTHER" id="PTHR39610:SF2">
    <property type="entry name" value="BZIP DOMAIN-CONTAINING PROTEIN"/>
    <property type="match status" value="1"/>
</dbReference>
<reference evidence="2 3" key="1">
    <citation type="journal article" date="2016" name="Nat. Commun.">
        <title>Ectomycorrhizal ecology is imprinted in the genome of the dominant symbiotic fungus Cenococcum geophilum.</title>
        <authorList>
            <consortium name="DOE Joint Genome Institute"/>
            <person name="Peter M."/>
            <person name="Kohler A."/>
            <person name="Ohm R.A."/>
            <person name="Kuo A."/>
            <person name="Krutzmann J."/>
            <person name="Morin E."/>
            <person name="Arend M."/>
            <person name="Barry K.W."/>
            <person name="Binder M."/>
            <person name="Choi C."/>
            <person name="Clum A."/>
            <person name="Copeland A."/>
            <person name="Grisel N."/>
            <person name="Haridas S."/>
            <person name="Kipfer T."/>
            <person name="LaButti K."/>
            <person name="Lindquist E."/>
            <person name="Lipzen A."/>
            <person name="Maire R."/>
            <person name="Meier B."/>
            <person name="Mihaltcheva S."/>
            <person name="Molinier V."/>
            <person name="Murat C."/>
            <person name="Poggeler S."/>
            <person name="Quandt C.A."/>
            <person name="Sperisen C."/>
            <person name="Tritt A."/>
            <person name="Tisserant E."/>
            <person name="Crous P.W."/>
            <person name="Henrissat B."/>
            <person name="Nehls U."/>
            <person name="Egli S."/>
            <person name="Spatafora J.W."/>
            <person name="Grigoriev I.V."/>
            <person name="Martin F.M."/>
        </authorList>
    </citation>
    <scope>NUCLEOTIDE SEQUENCE [LARGE SCALE GENOMIC DNA]</scope>
    <source>
        <strain evidence="2 3">CBS 459.81</strain>
    </source>
</reference>
<accession>A0A8E2EHM2</accession>
<organism evidence="2 3">
    <name type="scientific">Lepidopterella palustris CBS 459.81</name>
    <dbReference type="NCBI Taxonomy" id="1314670"/>
    <lineage>
        <taxon>Eukaryota</taxon>
        <taxon>Fungi</taxon>
        <taxon>Dikarya</taxon>
        <taxon>Ascomycota</taxon>
        <taxon>Pezizomycotina</taxon>
        <taxon>Dothideomycetes</taxon>
        <taxon>Pleosporomycetidae</taxon>
        <taxon>Mytilinidiales</taxon>
        <taxon>Argynnaceae</taxon>
        <taxon>Lepidopterella</taxon>
    </lineage>
</organism>
<gene>
    <name evidence="2" type="ORF">K432DRAFT_289474</name>
</gene>
<feature type="region of interest" description="Disordered" evidence="1">
    <location>
        <begin position="289"/>
        <end position="328"/>
    </location>
</feature>
<dbReference type="PANTHER" id="PTHR39610">
    <property type="entry name" value="BZIP DOMAIN-CONTAINING PROTEIN-RELATED"/>
    <property type="match status" value="1"/>
</dbReference>
<name>A0A8E2EHM2_9PEZI</name>
<feature type="compositionally biased region" description="Low complexity" evidence="1">
    <location>
        <begin position="25"/>
        <end position="35"/>
    </location>
</feature>
<keyword evidence="3" id="KW-1185">Reference proteome</keyword>
<evidence type="ECO:0000313" key="3">
    <source>
        <dbReference type="Proteomes" id="UP000250266"/>
    </source>
</evidence>
<evidence type="ECO:0000313" key="2">
    <source>
        <dbReference type="EMBL" id="OCK84162.1"/>
    </source>
</evidence>
<feature type="region of interest" description="Disordered" evidence="1">
    <location>
        <begin position="1"/>
        <end position="107"/>
    </location>
</feature>
<dbReference type="EMBL" id="KV744843">
    <property type="protein sequence ID" value="OCK84162.1"/>
    <property type="molecule type" value="Genomic_DNA"/>
</dbReference>
<feature type="region of interest" description="Disordered" evidence="1">
    <location>
        <begin position="141"/>
        <end position="232"/>
    </location>
</feature>
<proteinExistence type="predicted"/>
<feature type="compositionally biased region" description="Polar residues" evidence="1">
    <location>
        <begin position="1"/>
        <end position="12"/>
    </location>
</feature>
<feature type="compositionally biased region" description="Polar residues" evidence="1">
    <location>
        <begin position="304"/>
        <end position="317"/>
    </location>
</feature>
<feature type="compositionally biased region" description="Polar residues" evidence="1">
    <location>
        <begin position="85"/>
        <end position="98"/>
    </location>
</feature>